<organism evidence="2 3">
    <name type="scientific">Rasiella rasia</name>
    <dbReference type="NCBI Taxonomy" id="2744027"/>
    <lineage>
        <taxon>Bacteria</taxon>
        <taxon>Pseudomonadati</taxon>
        <taxon>Bacteroidota</taxon>
        <taxon>Flavobacteriia</taxon>
        <taxon>Flavobacteriales</taxon>
        <taxon>Flavobacteriaceae</taxon>
        <taxon>Rasiella</taxon>
    </lineage>
</organism>
<sequence>MESSPKFWTTIKEYAVPYYNHTYHSNLSAEEIRERLHRNIDTKERSLTDMVFRSGSEKNGTYRGTFNGDSFKIHRIKRGKNSYRPVIIGAINSSINTTQVQVTMRLSYFNMISAMVSICILIYIVIVGDSYNGFTESNYVFLLVAIFVGYAITAISFNIEATKAKRFLKQILQPIEKNTKDDWIIRN</sequence>
<reference evidence="2 3" key="1">
    <citation type="submission" date="2020-02" db="EMBL/GenBank/DDBJ databases">
        <title>Complete genome sequence of Flavobacteriaceae bacterium.</title>
        <authorList>
            <person name="Kim S.-J."/>
            <person name="Kim Y.-S."/>
            <person name="Kim K.-H."/>
        </authorList>
    </citation>
    <scope>NUCLEOTIDE SEQUENCE [LARGE SCALE GENOMIC DNA]</scope>
    <source>
        <strain evidence="2 3">RR4-40</strain>
    </source>
</reference>
<keyword evidence="1" id="KW-1133">Transmembrane helix</keyword>
<evidence type="ECO:0000256" key="1">
    <source>
        <dbReference type="SAM" id="Phobius"/>
    </source>
</evidence>
<dbReference type="EMBL" id="CP049057">
    <property type="protein sequence ID" value="QIE58565.1"/>
    <property type="molecule type" value="Genomic_DNA"/>
</dbReference>
<evidence type="ECO:0000313" key="3">
    <source>
        <dbReference type="Proteomes" id="UP000505306"/>
    </source>
</evidence>
<dbReference type="KEGG" id="mgel:G5B37_03020"/>
<feature type="transmembrane region" description="Helical" evidence="1">
    <location>
        <begin position="139"/>
        <end position="159"/>
    </location>
</feature>
<keyword evidence="3" id="KW-1185">Reference proteome</keyword>
<gene>
    <name evidence="2" type="ORF">G5B37_03020</name>
</gene>
<feature type="transmembrane region" description="Helical" evidence="1">
    <location>
        <begin position="108"/>
        <end position="127"/>
    </location>
</feature>
<keyword evidence="1" id="KW-0472">Membrane</keyword>
<protein>
    <submittedName>
        <fullName evidence="2">Uncharacterized protein</fullName>
    </submittedName>
</protein>
<accession>A0A6G6GJ13</accession>
<dbReference type="RefSeq" id="WP_164678584.1">
    <property type="nucleotide sequence ID" value="NZ_CP049057.1"/>
</dbReference>
<evidence type="ECO:0000313" key="2">
    <source>
        <dbReference type="EMBL" id="QIE58565.1"/>
    </source>
</evidence>
<dbReference type="AlphaFoldDB" id="A0A6G6GJ13"/>
<name>A0A6G6GJ13_9FLAO</name>
<keyword evidence="1" id="KW-0812">Transmembrane</keyword>
<dbReference type="Proteomes" id="UP000505306">
    <property type="component" value="Chromosome"/>
</dbReference>
<proteinExistence type="predicted"/>